<dbReference type="InterPro" id="IPR025110">
    <property type="entry name" value="AMP-bd_C"/>
</dbReference>
<dbReference type="Gene3D" id="3.40.50.12780">
    <property type="entry name" value="N-terminal domain of ligase-like"/>
    <property type="match status" value="1"/>
</dbReference>
<dbReference type="Proteomes" id="UP000242699">
    <property type="component" value="Unassembled WGS sequence"/>
</dbReference>
<reference evidence="5 6" key="1">
    <citation type="journal article" date="2014" name="BMC Genomics">
        <title>Comparison of environmental and isolate Sulfobacillus genomes reveals diverse carbon, sulfur, nitrogen, and hydrogen metabolisms.</title>
        <authorList>
            <person name="Justice N.B."/>
            <person name="Norman A."/>
            <person name="Brown C.T."/>
            <person name="Singh A."/>
            <person name="Thomas B.C."/>
            <person name="Banfield J.F."/>
        </authorList>
    </citation>
    <scope>NUCLEOTIDE SEQUENCE [LARGE SCALE GENOMIC DNA]</scope>
    <source>
        <strain evidence="5">AMDSBA1</strain>
    </source>
</reference>
<gene>
    <name evidence="5" type="ORF">C7B43_15815</name>
</gene>
<dbReference type="GO" id="GO:0006631">
    <property type="term" value="P:fatty acid metabolic process"/>
    <property type="evidence" value="ECO:0007669"/>
    <property type="project" value="TreeGrafter"/>
</dbReference>
<feature type="domain" description="AMP-binding enzyme C-terminal" evidence="4">
    <location>
        <begin position="422"/>
        <end position="497"/>
    </location>
</feature>
<dbReference type="PANTHER" id="PTHR43201:SF5">
    <property type="entry name" value="MEDIUM-CHAIN ACYL-COA LIGASE ACSF2, MITOCHONDRIAL"/>
    <property type="match status" value="1"/>
</dbReference>
<dbReference type="SUPFAM" id="SSF56801">
    <property type="entry name" value="Acetyl-CoA synthetase-like"/>
    <property type="match status" value="1"/>
</dbReference>
<evidence type="ECO:0000256" key="2">
    <source>
        <dbReference type="ARBA" id="ARBA00022598"/>
    </source>
</evidence>
<dbReference type="AlphaFoldDB" id="A0A2T2WUL5"/>
<dbReference type="InterPro" id="IPR042099">
    <property type="entry name" value="ANL_N_sf"/>
</dbReference>
<feature type="domain" description="AMP-dependent synthetase/ligase" evidence="3">
    <location>
        <begin position="9"/>
        <end position="371"/>
    </location>
</feature>
<protein>
    <recommendedName>
        <fullName evidence="7">Acyl-CoA synthetase</fullName>
    </recommendedName>
</protein>
<name>A0A2T2WUL5_9FIRM</name>
<evidence type="ECO:0000313" key="6">
    <source>
        <dbReference type="Proteomes" id="UP000242699"/>
    </source>
</evidence>
<dbReference type="Gene3D" id="3.30.300.30">
    <property type="match status" value="1"/>
</dbReference>
<dbReference type="EMBL" id="PXYT01000047">
    <property type="protein sequence ID" value="PSR25939.1"/>
    <property type="molecule type" value="Genomic_DNA"/>
</dbReference>
<evidence type="ECO:0000256" key="1">
    <source>
        <dbReference type="ARBA" id="ARBA00006432"/>
    </source>
</evidence>
<comment type="similarity">
    <text evidence="1">Belongs to the ATP-dependent AMP-binding enzyme family.</text>
</comment>
<proteinExistence type="inferred from homology"/>
<dbReference type="InterPro" id="IPR045851">
    <property type="entry name" value="AMP-bd_C_sf"/>
</dbReference>
<dbReference type="Pfam" id="PF00501">
    <property type="entry name" value="AMP-binding"/>
    <property type="match status" value="1"/>
</dbReference>
<accession>A0A2T2WUL5</accession>
<dbReference type="GO" id="GO:0031956">
    <property type="term" value="F:medium-chain fatty acid-CoA ligase activity"/>
    <property type="evidence" value="ECO:0007669"/>
    <property type="project" value="TreeGrafter"/>
</dbReference>
<comment type="caution">
    <text evidence="5">The sequence shown here is derived from an EMBL/GenBank/DDBJ whole genome shotgun (WGS) entry which is preliminary data.</text>
</comment>
<dbReference type="Pfam" id="PF13193">
    <property type="entry name" value="AMP-binding_C"/>
    <property type="match status" value="1"/>
</dbReference>
<evidence type="ECO:0000259" key="4">
    <source>
        <dbReference type="Pfam" id="PF13193"/>
    </source>
</evidence>
<sequence>MLVTQTITEFASTHPDKIALVSDSACLSYGELNTRINRLCHTISANTHDRGTPNVIALLLGNSVELLEIFLAGAKIGWISAVMDPKWSPHELNSSVNDSRPAILVVDKAYYSRLNNIPRETLVVVAGEDLEGIDHDTAISYEAWIACNSENEPHVTVSKSDLFYMGYTSGTTGRPKGFVRTHESWIESFKVGTREFSHQGDDRIFAPGPLSHSLSLYAGLYTLFLGGTFYFLHKFSPQQALDLIVKHSITHLYLVPTMFEAMYRSHLSKFEPPVCSSIRTVISSGDKWNPESRQKAQAVFPHAQLFEFYGASELSFVSVLNPEHSLKKPECVGKPVYNVRISIRDAAQYEVPPGTTGQLYVKSNMICSGYYGCQEEPGNEFMPGEWASVGDIAYQDDEGFIYLVGRKKNMLITGGLNIYPEEVELVLLSLPEIDAAIVAGVPDSYWGQRVVALVKVKKAAFIDNERILAFCRAHLASHKCPRNIIRVDSFPLTTSNKVARKQINEWLISLFRDKKV</sequence>
<dbReference type="PANTHER" id="PTHR43201">
    <property type="entry name" value="ACYL-COA SYNTHETASE"/>
    <property type="match status" value="1"/>
</dbReference>
<keyword evidence="2" id="KW-0436">Ligase</keyword>
<evidence type="ECO:0000259" key="3">
    <source>
        <dbReference type="Pfam" id="PF00501"/>
    </source>
</evidence>
<evidence type="ECO:0008006" key="7">
    <source>
        <dbReference type="Google" id="ProtNLM"/>
    </source>
</evidence>
<dbReference type="PROSITE" id="PS00455">
    <property type="entry name" value="AMP_BINDING"/>
    <property type="match status" value="1"/>
</dbReference>
<dbReference type="InterPro" id="IPR000873">
    <property type="entry name" value="AMP-dep_synth/lig_dom"/>
</dbReference>
<organism evidence="5 6">
    <name type="scientific">Sulfobacillus benefaciens</name>
    <dbReference type="NCBI Taxonomy" id="453960"/>
    <lineage>
        <taxon>Bacteria</taxon>
        <taxon>Bacillati</taxon>
        <taxon>Bacillota</taxon>
        <taxon>Clostridia</taxon>
        <taxon>Eubacteriales</taxon>
        <taxon>Clostridiales Family XVII. Incertae Sedis</taxon>
        <taxon>Sulfobacillus</taxon>
    </lineage>
</organism>
<dbReference type="InterPro" id="IPR020845">
    <property type="entry name" value="AMP-binding_CS"/>
</dbReference>
<evidence type="ECO:0000313" key="5">
    <source>
        <dbReference type="EMBL" id="PSR25939.1"/>
    </source>
</evidence>